<comment type="similarity">
    <text evidence="1">Belongs to the ABC transporter superfamily.</text>
</comment>
<reference evidence="8" key="3">
    <citation type="journal article" date="2016" name="Genome Announc.">
        <title>Revised genome sequence of the purple photosynthetic bacterium Blastochloris viridis.</title>
        <authorList>
            <person name="Liu L.N."/>
            <person name="Faulkner M."/>
            <person name="Liu X."/>
            <person name="Huang F."/>
            <person name="Darby A.C."/>
            <person name="Hall N."/>
        </authorList>
    </citation>
    <scope>NUCLEOTIDE SEQUENCE [LARGE SCALE GENOMIC DNA]</scope>
    <source>
        <strain evidence="8">ATCC 19567 / DSM 133 / F</strain>
    </source>
</reference>
<proteinExistence type="inferred from homology"/>
<dbReference type="EC" id="3.6.3.-" evidence="7"/>
<sequence length="278" mass="31063">MTTTHATLAPTIKFPTTQIVIDGVDKRFSTSGQEVVALRGIDLSIRTGEFICLLGPSGCGKSTLLNAIAGFSPPSAGRITVDGVPVREPGPDRGMVFQEYALFPWMTVAKNIAFGLEIKGADRADIERRTALLMEKLSLSDFRDRYPKDLSGGMRQRVAIARILALDSPILLMDEPFGALDALTRRTLQDELLRIWQEDRKTVIFVTHSIEESIYLADRIVVMTYRPGTIKTIVPVTLPRPRDTSLGDFNELKRELSRMVMEEQQRFTDDEIRHAAVD</sequence>
<dbReference type="SUPFAM" id="SSF52540">
    <property type="entry name" value="P-loop containing nucleoside triphosphate hydrolases"/>
    <property type="match status" value="1"/>
</dbReference>
<keyword evidence="4 7" id="KW-0067">ATP-binding</keyword>
<dbReference type="OrthoDB" id="9807242at2"/>
<keyword evidence="8" id="KW-1185">Reference proteome</keyword>
<evidence type="ECO:0000256" key="4">
    <source>
        <dbReference type="ARBA" id="ARBA00022840"/>
    </source>
</evidence>
<organism evidence="7 8">
    <name type="scientific">Blastochloris viridis</name>
    <name type="common">Rhodopseudomonas viridis</name>
    <dbReference type="NCBI Taxonomy" id="1079"/>
    <lineage>
        <taxon>Bacteria</taxon>
        <taxon>Pseudomonadati</taxon>
        <taxon>Pseudomonadota</taxon>
        <taxon>Alphaproteobacteria</taxon>
        <taxon>Hyphomicrobiales</taxon>
        <taxon>Blastochloridaceae</taxon>
        <taxon>Blastochloris</taxon>
    </lineage>
</organism>
<dbReference type="Proteomes" id="UP000065734">
    <property type="component" value="Chromosome I"/>
</dbReference>
<evidence type="ECO:0000256" key="2">
    <source>
        <dbReference type="ARBA" id="ARBA00022448"/>
    </source>
</evidence>
<accession>A0A0H5BDC1</accession>
<dbReference type="PANTHER" id="PTHR42788">
    <property type="entry name" value="TAURINE IMPORT ATP-BINDING PROTEIN-RELATED"/>
    <property type="match status" value="1"/>
</dbReference>
<dbReference type="Gene3D" id="3.40.50.300">
    <property type="entry name" value="P-loop containing nucleotide triphosphate hydrolases"/>
    <property type="match status" value="1"/>
</dbReference>
<evidence type="ECO:0000313" key="7">
    <source>
        <dbReference type="EMBL" id="CUU42562.1"/>
    </source>
</evidence>
<dbReference type="PATRIC" id="fig|1079.6.peg.2210"/>
<dbReference type="AlphaFoldDB" id="A0A0H5BDC1"/>
<name>A0A0H5BDC1_BLAVI</name>
<dbReference type="PROSITE" id="PS00211">
    <property type="entry name" value="ABC_TRANSPORTER_1"/>
    <property type="match status" value="1"/>
</dbReference>
<evidence type="ECO:0000313" key="8">
    <source>
        <dbReference type="Proteomes" id="UP000065734"/>
    </source>
</evidence>
<dbReference type="CDD" id="cd03293">
    <property type="entry name" value="ABC_NrtD_SsuB_transporters"/>
    <property type="match status" value="1"/>
</dbReference>
<evidence type="ECO:0000259" key="5">
    <source>
        <dbReference type="PROSITE" id="PS50893"/>
    </source>
</evidence>
<dbReference type="SMART" id="SM00382">
    <property type="entry name" value="AAA"/>
    <property type="match status" value="1"/>
</dbReference>
<dbReference type="STRING" id="1079.BVIR_2130"/>
<dbReference type="GO" id="GO:0005524">
    <property type="term" value="F:ATP binding"/>
    <property type="evidence" value="ECO:0007669"/>
    <property type="project" value="UniProtKB-KW"/>
</dbReference>
<keyword evidence="2" id="KW-0813">Transport</keyword>
<reference evidence="7" key="2">
    <citation type="submission" date="2015-11" db="EMBL/GenBank/DDBJ databases">
        <authorList>
            <person name="Zhang Y."/>
            <person name="Guo Z."/>
        </authorList>
    </citation>
    <scope>NUCLEOTIDE SEQUENCE</scope>
    <source>
        <strain evidence="7">1</strain>
    </source>
</reference>
<dbReference type="InterPro" id="IPR003593">
    <property type="entry name" value="AAA+_ATPase"/>
</dbReference>
<keyword evidence="3" id="KW-0547">Nucleotide-binding</keyword>
<dbReference type="InterPro" id="IPR027417">
    <property type="entry name" value="P-loop_NTPase"/>
</dbReference>
<dbReference type="EMBL" id="LN907867">
    <property type="protein sequence ID" value="CUU42562.1"/>
    <property type="molecule type" value="Genomic_DNA"/>
</dbReference>
<dbReference type="EMBL" id="AP014854">
    <property type="protein sequence ID" value="BAS00196.1"/>
    <property type="molecule type" value="Genomic_DNA"/>
</dbReference>
<dbReference type="InterPro" id="IPR050166">
    <property type="entry name" value="ABC_transporter_ATP-bind"/>
</dbReference>
<feature type="domain" description="ABC transporter" evidence="5">
    <location>
        <begin position="19"/>
        <end position="250"/>
    </location>
</feature>
<dbReference type="PROSITE" id="PS50893">
    <property type="entry name" value="ABC_TRANSPORTER_2"/>
    <property type="match status" value="1"/>
</dbReference>
<dbReference type="GO" id="GO:0016887">
    <property type="term" value="F:ATP hydrolysis activity"/>
    <property type="evidence" value="ECO:0007669"/>
    <property type="project" value="InterPro"/>
</dbReference>
<dbReference type="InterPro" id="IPR003439">
    <property type="entry name" value="ABC_transporter-like_ATP-bd"/>
</dbReference>
<dbReference type="InterPro" id="IPR017871">
    <property type="entry name" value="ABC_transporter-like_CS"/>
</dbReference>
<keyword evidence="7" id="KW-0378">Hydrolase</keyword>
<protein>
    <submittedName>
        <fullName evidence="7">Aliphatic sulfonates import ATP-binding protein SsuB</fullName>
        <ecNumber evidence="7">3.6.3.-</ecNumber>
    </submittedName>
</protein>
<dbReference type="PANTHER" id="PTHR42788:SF13">
    <property type="entry name" value="ALIPHATIC SULFONATES IMPORT ATP-BINDING PROTEIN SSUB"/>
    <property type="match status" value="1"/>
</dbReference>
<dbReference type="KEGG" id="bvr:BVIR_2130"/>
<evidence type="ECO:0000256" key="3">
    <source>
        <dbReference type="ARBA" id="ARBA00022741"/>
    </source>
</evidence>
<dbReference type="Pfam" id="PF00005">
    <property type="entry name" value="ABC_tran"/>
    <property type="match status" value="1"/>
</dbReference>
<evidence type="ECO:0000256" key="1">
    <source>
        <dbReference type="ARBA" id="ARBA00005417"/>
    </source>
</evidence>
<reference evidence="6" key="1">
    <citation type="journal article" date="2015" name="Genome Announc.">
        <title>Complete Genome Sequence of the Bacteriochlorophyll b-Producing Photosynthetic Bacterium Blastochloris viridis.</title>
        <authorList>
            <person name="Tsukatani Y."/>
            <person name="Hirose Y."/>
            <person name="Harada J."/>
            <person name="Misawa N."/>
            <person name="Mori K."/>
            <person name="Inoue K."/>
            <person name="Tamiaki H."/>
        </authorList>
    </citation>
    <scope>NUCLEOTIDE SEQUENCE [LARGE SCALE GENOMIC DNA]</scope>
    <source>
        <strain evidence="6">DSM 133</strain>
    </source>
</reference>
<gene>
    <name evidence="7" type="primary">ssuB_4</name>
    <name evidence="6" type="ORF">BV133_2602</name>
    <name evidence="7" type="ORF">BVIRIDIS_15750</name>
</gene>
<evidence type="ECO:0000313" key="6">
    <source>
        <dbReference type="EMBL" id="BAS00196.1"/>
    </source>
</evidence>
<dbReference type="RefSeq" id="WP_055037595.1">
    <property type="nucleotide sequence ID" value="NZ_AP014854.2"/>
</dbReference>